<reference evidence="3 4" key="1">
    <citation type="submission" date="2020-04" db="EMBL/GenBank/DDBJ databases">
        <authorList>
            <person name="Alioto T."/>
            <person name="Alioto T."/>
            <person name="Gomez Garrido J."/>
        </authorList>
    </citation>
    <scope>NUCLEOTIDE SEQUENCE [LARGE SCALE GENOMIC DNA]</scope>
</reference>
<sequence length="909" mass="102072">MILEIPLGFSFLFLLVVSGEVVNQKDKNVKTLKIRIPAANGNSGPIKIHLPKSLLYRRKKIIKCCGFKKCLPPKNGTTLIRTASSPINNLNTNGKETSLDNNSLPSIQKATATGNSIQGQSSSVDARTGADANSAASRELLLLPLQAQLFHQQQQQQQLAQQPQSDCQFLLKKATRNEAALKCKAMNMVLLAVTSLEEMDCLSSFRGTMFWTSGSNEDFKCDLEKKYAWCSTGFNISTTLIASDKFLLPTTAAPSTLDRCLAFLNSNNTSQRGMVHRKCDDTLPFICQLPVECPKLCEKDASLFDADMILKNKSSYGFWIDIGTYTYLLGNKPMKFMANYEQCCALGMEALNLDNKAEQLGLTNLTIVYNNRTWKANFNYWTSGTQNGSPQGHWSWCEPNGPTVFPPGLTWERGQPDNKNDSESCVHFRFILNSTGTIMTDRSCESKLIFACKSNNWAAAWQSCCNIGLTLASLESIGKYNCLTKVTNKYPLLTSGDFWVSGTVSGCESNFRWCSLNREFVEPEIKWKAGHPMAGLDCVYLEVRNGSMLLATANCIEKKDFLCDVRKNSTTQKGMQAECADLWNITPEQIDLLLNISVFLTTTISLDLKFEMGRLNSIATLRQIELISQEEPQIMEKGFTAFDECSGKSRNLNYLIHRYLTFFLEFDDECVTAYETYKCGQEKEPIMVSNIVKNNFGNATVYVPPTPCLPLRRTCWLSEKFPCQKNQTAIDVLYNSSTKTDYLGQIKTYQGKKYYVGLGDAKGKTNVTEVFKHCCELGFRLWEPQTVYEISSASSLGISRLFYLLSTKCMHKCCTVSTMYNILVGQTESINQTHEVWCNSRTLVPDKYTYPDVWMKFPCQTSIVGITVSYATIGVSFYPDKSIHDMFINPQKYNLSLLDVFSSFVCVNV</sequence>
<dbReference type="Gene3D" id="3.10.100.10">
    <property type="entry name" value="Mannose-Binding Protein A, subunit A"/>
    <property type="match status" value="3"/>
</dbReference>
<dbReference type="InterPro" id="IPR016187">
    <property type="entry name" value="CTDL_fold"/>
</dbReference>
<evidence type="ECO:0000313" key="3">
    <source>
        <dbReference type="EMBL" id="CAB3370378.1"/>
    </source>
</evidence>
<dbReference type="InterPro" id="IPR001304">
    <property type="entry name" value="C-type_lectin-like"/>
</dbReference>
<keyword evidence="4" id="KW-1185">Reference proteome</keyword>
<dbReference type="SMART" id="SM00034">
    <property type="entry name" value="CLECT"/>
    <property type="match status" value="2"/>
</dbReference>
<feature type="chain" id="PRO_5035731651" description="C-type lectin domain-containing protein" evidence="1">
    <location>
        <begin position="20"/>
        <end position="909"/>
    </location>
</feature>
<evidence type="ECO:0000313" key="4">
    <source>
        <dbReference type="Proteomes" id="UP000494165"/>
    </source>
</evidence>
<keyword evidence="1" id="KW-0732">Signal</keyword>
<feature type="domain" description="C-type lectin" evidence="2">
    <location>
        <begin position="456"/>
        <end position="564"/>
    </location>
</feature>
<dbReference type="PANTHER" id="PTHR22802:SF379">
    <property type="entry name" value="CHONDROITIN SULFATE PROTEOGLYCAN 2 ISOFORM X1"/>
    <property type="match status" value="1"/>
</dbReference>
<gene>
    <name evidence="3" type="ORF">CLODIP_2_CD10717</name>
</gene>
<organism evidence="3 4">
    <name type="scientific">Cloeon dipterum</name>
    <dbReference type="NCBI Taxonomy" id="197152"/>
    <lineage>
        <taxon>Eukaryota</taxon>
        <taxon>Metazoa</taxon>
        <taxon>Ecdysozoa</taxon>
        <taxon>Arthropoda</taxon>
        <taxon>Hexapoda</taxon>
        <taxon>Insecta</taxon>
        <taxon>Pterygota</taxon>
        <taxon>Palaeoptera</taxon>
        <taxon>Ephemeroptera</taxon>
        <taxon>Pisciforma</taxon>
        <taxon>Baetidae</taxon>
        <taxon>Cloeon</taxon>
    </lineage>
</organism>
<dbReference type="AlphaFoldDB" id="A0A8S1CR29"/>
<name>A0A8S1CR29_9INSE</name>
<dbReference type="InterPro" id="IPR051004">
    <property type="entry name" value="DC-SIGN_domain-containing"/>
</dbReference>
<comment type="caution">
    <text evidence="3">The sequence shown here is derived from an EMBL/GenBank/DDBJ whole genome shotgun (WGS) entry which is preliminary data.</text>
</comment>
<dbReference type="Proteomes" id="UP000494165">
    <property type="component" value="Unassembled WGS sequence"/>
</dbReference>
<dbReference type="OrthoDB" id="538816at2759"/>
<evidence type="ECO:0000259" key="2">
    <source>
        <dbReference type="PROSITE" id="PS50041"/>
    </source>
</evidence>
<dbReference type="PANTHER" id="PTHR22802">
    <property type="entry name" value="C-TYPE LECTIN SUPERFAMILY MEMBER"/>
    <property type="match status" value="1"/>
</dbReference>
<dbReference type="PROSITE" id="PS50041">
    <property type="entry name" value="C_TYPE_LECTIN_2"/>
    <property type="match status" value="2"/>
</dbReference>
<feature type="signal peptide" evidence="1">
    <location>
        <begin position="1"/>
        <end position="19"/>
    </location>
</feature>
<proteinExistence type="predicted"/>
<feature type="domain" description="C-type lectin" evidence="2">
    <location>
        <begin position="322"/>
        <end position="453"/>
    </location>
</feature>
<accession>A0A8S1CR29</accession>
<dbReference type="InterPro" id="IPR016186">
    <property type="entry name" value="C-type_lectin-like/link_sf"/>
</dbReference>
<dbReference type="SUPFAM" id="SSF56436">
    <property type="entry name" value="C-type lectin-like"/>
    <property type="match status" value="3"/>
</dbReference>
<dbReference type="CDD" id="cd00037">
    <property type="entry name" value="CLECT"/>
    <property type="match status" value="3"/>
</dbReference>
<evidence type="ECO:0000256" key="1">
    <source>
        <dbReference type="SAM" id="SignalP"/>
    </source>
</evidence>
<protein>
    <recommendedName>
        <fullName evidence="2">C-type lectin domain-containing protein</fullName>
    </recommendedName>
</protein>
<dbReference type="EMBL" id="CADEPI010000052">
    <property type="protein sequence ID" value="CAB3370378.1"/>
    <property type="molecule type" value="Genomic_DNA"/>
</dbReference>